<dbReference type="PANTHER" id="PTHR28529:SF2">
    <property type="entry name" value="DNA REPAIR PROTEIN SWI5 HOMOLOG"/>
    <property type="match status" value="1"/>
</dbReference>
<dbReference type="Proteomes" id="UP001610432">
    <property type="component" value="Unassembled WGS sequence"/>
</dbReference>
<sequence>MDEGCLRKTLDASLPTDHRGEHDTSVTHRSLDHCNVLIPISRPHSNHALRLNTRLSNPRKTAGNIPSQPEPGITARQETSKESLRASIEDLESQAAQIESRVAEIKAKLKNEPSETVKRHIRLLHEYNDVKDVGQGLIGLIADARGMRQVDVQKEFGVGGQD</sequence>
<comment type="similarity">
    <text evidence="1">Belongs to the SWI5/SAE3 family.</text>
</comment>
<evidence type="ECO:0000313" key="5">
    <source>
        <dbReference type="EMBL" id="KAL2865693.1"/>
    </source>
</evidence>
<organism evidence="5 6">
    <name type="scientific">Aspergillus lucknowensis</name>
    <dbReference type="NCBI Taxonomy" id="176173"/>
    <lineage>
        <taxon>Eukaryota</taxon>
        <taxon>Fungi</taxon>
        <taxon>Dikarya</taxon>
        <taxon>Ascomycota</taxon>
        <taxon>Pezizomycotina</taxon>
        <taxon>Eurotiomycetes</taxon>
        <taxon>Eurotiomycetidae</taxon>
        <taxon>Eurotiales</taxon>
        <taxon>Aspergillaceae</taxon>
        <taxon>Aspergillus</taxon>
        <taxon>Aspergillus subgen. Nidulantes</taxon>
    </lineage>
</organism>
<keyword evidence="6" id="KW-1185">Reference proteome</keyword>
<dbReference type="InterPro" id="IPR010760">
    <property type="entry name" value="DNA-repair_Swi5"/>
</dbReference>
<evidence type="ECO:0000256" key="3">
    <source>
        <dbReference type="ARBA" id="ARBA00023204"/>
    </source>
</evidence>
<evidence type="ECO:0000256" key="2">
    <source>
        <dbReference type="ARBA" id="ARBA00022763"/>
    </source>
</evidence>
<reference evidence="5 6" key="1">
    <citation type="submission" date="2024-07" db="EMBL/GenBank/DDBJ databases">
        <title>Section-level genome sequencing and comparative genomics of Aspergillus sections Usti and Cavernicolus.</title>
        <authorList>
            <consortium name="Lawrence Berkeley National Laboratory"/>
            <person name="Nybo J.L."/>
            <person name="Vesth T.C."/>
            <person name="Theobald S."/>
            <person name="Frisvad J.C."/>
            <person name="Larsen T.O."/>
            <person name="Kjaerboelling I."/>
            <person name="Rothschild-Mancinelli K."/>
            <person name="Lyhne E.K."/>
            <person name="Kogle M.E."/>
            <person name="Barry K."/>
            <person name="Clum A."/>
            <person name="Na H."/>
            <person name="Ledsgaard L."/>
            <person name="Lin J."/>
            <person name="Lipzen A."/>
            <person name="Kuo A."/>
            <person name="Riley R."/>
            <person name="Mondo S."/>
            <person name="Labutti K."/>
            <person name="Haridas S."/>
            <person name="Pangalinan J."/>
            <person name="Salamov A.A."/>
            <person name="Simmons B.A."/>
            <person name="Magnuson J.K."/>
            <person name="Chen J."/>
            <person name="Drula E."/>
            <person name="Henrissat B."/>
            <person name="Wiebenga A."/>
            <person name="Lubbers R.J."/>
            <person name="Gomes A.C."/>
            <person name="Macurrencykelacurrency M.R."/>
            <person name="Stajich J."/>
            <person name="Grigoriev I.V."/>
            <person name="Mortensen U.H."/>
            <person name="De Vries R.P."/>
            <person name="Baker S.E."/>
            <person name="Andersen M.R."/>
        </authorList>
    </citation>
    <scope>NUCLEOTIDE SEQUENCE [LARGE SCALE GENOMIC DNA]</scope>
    <source>
        <strain evidence="5 6">CBS 449.75</strain>
    </source>
</reference>
<keyword evidence="2" id="KW-0227">DNA damage</keyword>
<proteinExistence type="inferred from homology"/>
<name>A0ABR4LQN6_9EURO</name>
<dbReference type="Pfam" id="PF07061">
    <property type="entry name" value="Swi5"/>
    <property type="match status" value="1"/>
</dbReference>
<evidence type="ECO:0000256" key="1">
    <source>
        <dbReference type="ARBA" id="ARBA00008060"/>
    </source>
</evidence>
<dbReference type="PANTHER" id="PTHR28529">
    <property type="entry name" value="DNA REPAIR PROTEIN SWI5 HOMOLOG"/>
    <property type="match status" value="1"/>
</dbReference>
<feature type="region of interest" description="Disordered" evidence="4">
    <location>
        <begin position="57"/>
        <end position="84"/>
    </location>
</feature>
<dbReference type="EMBL" id="JBFXLQ010000030">
    <property type="protein sequence ID" value="KAL2865693.1"/>
    <property type="molecule type" value="Genomic_DNA"/>
</dbReference>
<evidence type="ECO:0000256" key="4">
    <source>
        <dbReference type="SAM" id="MobiDB-lite"/>
    </source>
</evidence>
<dbReference type="GeneID" id="98140176"/>
<feature type="region of interest" description="Disordered" evidence="4">
    <location>
        <begin position="1"/>
        <end position="26"/>
    </location>
</feature>
<accession>A0ABR4LQN6</accession>
<feature type="compositionally biased region" description="Polar residues" evidence="4">
    <location>
        <begin position="57"/>
        <end position="67"/>
    </location>
</feature>
<dbReference type="RefSeq" id="XP_070884672.1">
    <property type="nucleotide sequence ID" value="XM_071025104.1"/>
</dbReference>
<dbReference type="Gene3D" id="1.20.5.170">
    <property type="match status" value="1"/>
</dbReference>
<gene>
    <name evidence="5" type="ORF">BJX67DRAFT_172478</name>
</gene>
<protein>
    <submittedName>
        <fullName evidence="5">Swi5-domain-containing protein</fullName>
    </submittedName>
</protein>
<keyword evidence="3" id="KW-0234">DNA repair</keyword>
<evidence type="ECO:0000313" key="6">
    <source>
        <dbReference type="Proteomes" id="UP001610432"/>
    </source>
</evidence>
<comment type="caution">
    <text evidence="5">The sequence shown here is derived from an EMBL/GenBank/DDBJ whole genome shotgun (WGS) entry which is preliminary data.</text>
</comment>